<dbReference type="PANTHER" id="PTHR15666">
    <property type="entry name" value="COMM DOMAIN CONTAINING PROTEIN 5"/>
    <property type="match status" value="1"/>
</dbReference>
<dbReference type="PROSITE" id="PS51269">
    <property type="entry name" value="COMM"/>
    <property type="match status" value="1"/>
</dbReference>
<sequence length="214" mass="24287">MQTSITQSFIKVPKPTPLHQQCEQIKPAHTIDNYSAQNTDHRSYVVVHSLEGKDIPEGALDSIQVQGGSLSELYESYAGLLAVIRSFLRLPQGSVNSDHLKEDLKEIKFPEECQTDLISVLYGPKRLTLDENICQDSFYLKLENLKWRVVITISSSVLSRVLEPSILFEMTLSNGEKKIFEVSISKFHQIRYSVASVLKEMGLMEKKKVFKINV</sequence>
<evidence type="ECO:0000256" key="1">
    <source>
        <dbReference type="ARBA" id="ARBA00016556"/>
    </source>
</evidence>
<dbReference type="EMBL" id="BLKM01000078">
    <property type="protein sequence ID" value="GFG28684.1"/>
    <property type="molecule type" value="Genomic_DNA"/>
</dbReference>
<evidence type="ECO:0000259" key="3">
    <source>
        <dbReference type="PROSITE" id="PS51269"/>
    </source>
</evidence>
<dbReference type="Pfam" id="PF07258">
    <property type="entry name" value="COMM_domain"/>
    <property type="match status" value="1"/>
</dbReference>
<dbReference type="InterPro" id="IPR037357">
    <property type="entry name" value="COMMD5"/>
</dbReference>
<keyword evidence="5" id="KW-1185">Reference proteome</keyword>
<protein>
    <recommendedName>
        <fullName evidence="1">COMM domain-containing protein 5</fullName>
    </recommendedName>
</protein>
<reference evidence="5" key="1">
    <citation type="submission" date="2020-01" db="EMBL/GenBank/DDBJ databases">
        <title>Draft genome sequence of the Termite Coptotermes fromosanus.</title>
        <authorList>
            <person name="Itakura S."/>
            <person name="Yosikawa Y."/>
            <person name="Umezawa K."/>
        </authorList>
    </citation>
    <scope>NUCLEOTIDE SEQUENCE [LARGE SCALE GENOMIC DNA]</scope>
</reference>
<dbReference type="OrthoDB" id="203754at2759"/>
<comment type="caution">
    <text evidence="4">The sequence shown here is derived from an EMBL/GenBank/DDBJ whole genome shotgun (WGS) entry which is preliminary data.</text>
</comment>
<proteinExistence type="inferred from homology"/>
<dbReference type="Proteomes" id="UP000502823">
    <property type="component" value="Unassembled WGS sequence"/>
</dbReference>
<dbReference type="AlphaFoldDB" id="A0A6L2P8X1"/>
<gene>
    <name evidence="4" type="ORF">Cfor_05969</name>
</gene>
<dbReference type="PANTHER" id="PTHR15666:SF1">
    <property type="entry name" value="COMM DOMAIN-CONTAINING PROTEIN 5"/>
    <property type="match status" value="1"/>
</dbReference>
<dbReference type="FunCoup" id="A0A6L2P8X1">
    <property type="interactions" value="297"/>
</dbReference>
<name>A0A6L2P8X1_COPFO</name>
<organism evidence="4 5">
    <name type="scientific">Coptotermes formosanus</name>
    <name type="common">Formosan subterranean termite</name>
    <dbReference type="NCBI Taxonomy" id="36987"/>
    <lineage>
        <taxon>Eukaryota</taxon>
        <taxon>Metazoa</taxon>
        <taxon>Ecdysozoa</taxon>
        <taxon>Arthropoda</taxon>
        <taxon>Hexapoda</taxon>
        <taxon>Insecta</taxon>
        <taxon>Pterygota</taxon>
        <taxon>Neoptera</taxon>
        <taxon>Polyneoptera</taxon>
        <taxon>Dictyoptera</taxon>
        <taxon>Blattodea</taxon>
        <taxon>Blattoidea</taxon>
        <taxon>Termitoidae</taxon>
        <taxon>Rhinotermitidae</taxon>
        <taxon>Coptotermes</taxon>
    </lineage>
</organism>
<feature type="domain" description="COMM" evidence="3">
    <location>
        <begin position="141"/>
        <end position="205"/>
    </location>
</feature>
<accession>A0A6L2P8X1</accession>
<comment type="similarity">
    <text evidence="2">Belongs to the COMM domain-containing protein 5 family.</text>
</comment>
<dbReference type="InterPro" id="IPR017920">
    <property type="entry name" value="COMM"/>
</dbReference>
<evidence type="ECO:0000256" key="2">
    <source>
        <dbReference type="ARBA" id="ARBA00093452"/>
    </source>
</evidence>
<evidence type="ECO:0000313" key="4">
    <source>
        <dbReference type="EMBL" id="GFG28684.1"/>
    </source>
</evidence>
<dbReference type="GO" id="GO:0005634">
    <property type="term" value="C:nucleus"/>
    <property type="evidence" value="ECO:0007669"/>
    <property type="project" value="TreeGrafter"/>
</dbReference>
<evidence type="ECO:0000313" key="5">
    <source>
        <dbReference type="Proteomes" id="UP000502823"/>
    </source>
</evidence>
<dbReference type="InParanoid" id="A0A6L2P8X1"/>